<reference evidence="3" key="1">
    <citation type="journal article" date="2012" name="Proc. Natl. Acad. Sci. U.S.A.">
        <title>Genome sequence of the button mushroom Agaricus bisporus reveals mechanisms governing adaptation to a humic-rich ecological niche.</title>
        <authorList>
            <person name="Morin E."/>
            <person name="Kohler A."/>
            <person name="Baker A.R."/>
            <person name="Foulongne-Oriol M."/>
            <person name="Lombard V."/>
            <person name="Nagy L.G."/>
            <person name="Ohm R.A."/>
            <person name="Patyshakuliyeva A."/>
            <person name="Brun A."/>
            <person name="Aerts A.L."/>
            <person name="Bailey A.M."/>
            <person name="Billette C."/>
            <person name="Coutinho P.M."/>
            <person name="Deakin G."/>
            <person name="Doddapaneni H."/>
            <person name="Floudas D."/>
            <person name="Grimwood J."/>
            <person name="Hilden K."/>
            <person name="Kuees U."/>
            <person name="LaButti K.M."/>
            <person name="Lapidus A."/>
            <person name="Lindquist E.A."/>
            <person name="Lucas S.M."/>
            <person name="Murat C."/>
            <person name="Riley R.W."/>
            <person name="Salamov A.A."/>
            <person name="Schmutz J."/>
            <person name="Subramanian V."/>
            <person name="Woesten H.A.B."/>
            <person name="Xu J."/>
            <person name="Eastwood D.C."/>
            <person name="Foster G.D."/>
            <person name="Sonnenberg A.S."/>
            <person name="Cullen D."/>
            <person name="de Vries R.P."/>
            <person name="Lundell T."/>
            <person name="Hibbett D.S."/>
            <person name="Henrissat B."/>
            <person name="Burton K.S."/>
            <person name="Kerrigan R.W."/>
            <person name="Challen M.P."/>
            <person name="Grigoriev I.V."/>
            <person name="Martin F."/>
        </authorList>
    </citation>
    <scope>NUCLEOTIDE SEQUENCE [LARGE SCALE GENOMIC DNA]</scope>
    <source>
        <strain evidence="3">JB137-S8 / ATCC MYA-4627 / FGSC 10392</strain>
    </source>
</reference>
<dbReference type="EMBL" id="JH971399">
    <property type="protein sequence ID" value="EKM76915.1"/>
    <property type="molecule type" value="Genomic_DNA"/>
</dbReference>
<name>K5XQ64_AGABU</name>
<accession>K5XQ64</accession>
<dbReference type="RefSeq" id="XP_007332521.1">
    <property type="nucleotide sequence ID" value="XM_007332459.1"/>
</dbReference>
<evidence type="ECO:0000313" key="2">
    <source>
        <dbReference type="EMBL" id="EKM76915.1"/>
    </source>
</evidence>
<dbReference type="KEGG" id="abp:AGABI1DRAFT115562"/>
<protein>
    <submittedName>
        <fullName evidence="2">Uncharacterized protein</fullName>
    </submittedName>
</protein>
<sequence length="170" mass="18981">MHPFHPSYLAAIVLACAGLVSAHNGTVWIINQNQSAYESQESFVQLHQDAASRVLMSVSAPSTLYSQWYATLLHPPGEETRMPINCTFRNEGSNKFARSTMEGEVVTAIGEYTWILDPLTVTGWNIKCPQTKLVWTNVVVRYGENAIVLRENDNSTAQSFNFRTKSGLIE</sequence>
<feature type="signal peptide" evidence="1">
    <location>
        <begin position="1"/>
        <end position="22"/>
    </location>
</feature>
<dbReference type="Proteomes" id="UP000008493">
    <property type="component" value="Unassembled WGS sequence"/>
</dbReference>
<organism evidence="2 3">
    <name type="scientific">Agaricus bisporus var. burnettii (strain JB137-S8 / ATCC MYA-4627 / FGSC 10392)</name>
    <name type="common">White button mushroom</name>
    <dbReference type="NCBI Taxonomy" id="597362"/>
    <lineage>
        <taxon>Eukaryota</taxon>
        <taxon>Fungi</taxon>
        <taxon>Dikarya</taxon>
        <taxon>Basidiomycota</taxon>
        <taxon>Agaricomycotina</taxon>
        <taxon>Agaricomycetes</taxon>
        <taxon>Agaricomycetidae</taxon>
        <taxon>Agaricales</taxon>
        <taxon>Agaricineae</taxon>
        <taxon>Agaricaceae</taxon>
        <taxon>Agaricus</taxon>
    </lineage>
</organism>
<gene>
    <name evidence="2" type="ORF">AGABI1DRAFT_115562</name>
</gene>
<dbReference type="InParanoid" id="K5XQ64"/>
<proteinExistence type="predicted"/>
<keyword evidence="1" id="KW-0732">Signal</keyword>
<dbReference type="HOGENOM" id="CLU_1585991_0_0_1"/>
<evidence type="ECO:0000256" key="1">
    <source>
        <dbReference type="SAM" id="SignalP"/>
    </source>
</evidence>
<dbReference type="AlphaFoldDB" id="K5XQ64"/>
<feature type="chain" id="PRO_5003886603" evidence="1">
    <location>
        <begin position="23"/>
        <end position="170"/>
    </location>
</feature>
<evidence type="ECO:0000313" key="3">
    <source>
        <dbReference type="Proteomes" id="UP000008493"/>
    </source>
</evidence>
<keyword evidence="3" id="KW-1185">Reference proteome</keyword>
<dbReference type="GeneID" id="18824775"/>
<dbReference type="OMA" id="RMPINCT"/>